<gene>
    <name evidence="12" type="ORF">THAOC_36013</name>
</gene>
<keyword evidence="9" id="KW-0443">Lipid metabolism</keyword>
<dbReference type="SMART" id="SM00155">
    <property type="entry name" value="PLDc"/>
    <property type="match status" value="2"/>
</dbReference>
<keyword evidence="7" id="KW-0106">Calcium</keyword>
<keyword evidence="13" id="KW-1185">Reference proteome</keyword>
<sequence length="858" mass="97234">MSVPNLLRRKNSSKGNGSSTDVHLLYGMLHFKIFRCKGLKNSDRFNVTSYLKGKKDKSDPYVTAFIGDYRLLKTKHIDDDLNPEFDEEFYCQVSHWTPDIVFKVMDYDNVTKDDALGKYRLPAGELIRKVGETDAQQDSSLKVGALKRVGVHKIAYLDGKKKHGSIEFFIEFIPTRMLSKSTEVPGVYFKSTIGNSVKLYLNADEDGTAPAINYGGENDDDFVWSPPRLWRDIYEAFCNAKHFIYIAGWSVDTDQYLLRGQELLDSVTNGGLTSQIGPLLDAKANEGVIVNLMQWDDYSSTFGFPGMMSTFDEKSRNFFSATEVNAVFVPMAGGETNNILQDQGKKMAFTHHQKFIIVDSPKDDGEGRELLAFVGGIDLTKGRWDNRQHPLFRTLQGVHKGDAYGKCFKTNIAECGPRQPWHDIHSSVRGPEAIHLAIAFEERWSKQADAGLLISRARLGLDTEDTLRNSGGWQCQLSRSIDSRVNNFGPSVKQRMIREYVAHEGKLERLWQPINESEVWSSRRFETASISDLSYRRCLDQKKGRLVDKSIELSNVHYIRLAQHFIYVESQYFMGSSYMWDADQDVKCGNLIASEIAVKVCEKIAADEPFAVYILLPMWMEGIPNANATQGLLYYQRVTIEAMYKQIQKALDAKMATSSAHGLKVSDYINIYCLGTRETVERNQATGTPTTDDEKLLSRTRRHQVYIHSKMMIVDDTYALIGTANINQRSLDGCRDSEIMMTSWQHDHLATPTSLPRGDIHAYRMHIWGSITGQFSESFRDPSKKECVKLMNKIATDNWEIYNGDQVVDMDSHLLPFPLEFDGKEVKPRTGLVNGNFPDTDASVLGKKSILLPELFLT</sequence>
<dbReference type="EC" id="3.1.4.4" evidence="3"/>
<evidence type="ECO:0000313" key="13">
    <source>
        <dbReference type="Proteomes" id="UP000266841"/>
    </source>
</evidence>
<evidence type="ECO:0000313" key="12">
    <source>
        <dbReference type="EMBL" id="EJK45373.1"/>
    </source>
</evidence>
<dbReference type="eggNOG" id="KOG1329">
    <property type="taxonomic scope" value="Eukaryota"/>
</dbReference>
<evidence type="ECO:0000256" key="9">
    <source>
        <dbReference type="ARBA" id="ARBA00023098"/>
    </source>
</evidence>
<dbReference type="SUPFAM" id="SSF56024">
    <property type="entry name" value="Phospholipase D/nuclease"/>
    <property type="match status" value="2"/>
</dbReference>
<feature type="domain" description="C2" evidence="10">
    <location>
        <begin position="9"/>
        <end position="137"/>
    </location>
</feature>
<comment type="cofactor">
    <cofactor evidence="1">
        <name>Ca(2+)</name>
        <dbReference type="ChEBI" id="CHEBI:29108"/>
    </cofactor>
</comment>
<dbReference type="PROSITE" id="PS50035">
    <property type="entry name" value="PLD"/>
    <property type="match status" value="2"/>
</dbReference>
<dbReference type="PANTHER" id="PTHR18896:SF60">
    <property type="entry name" value="PHOSPHOLIPASE D"/>
    <property type="match status" value="1"/>
</dbReference>
<dbReference type="InterPro" id="IPR000008">
    <property type="entry name" value="C2_dom"/>
</dbReference>
<dbReference type="OrthoDB" id="14911at2759"/>
<dbReference type="SUPFAM" id="SSF49562">
    <property type="entry name" value="C2 domain (Calcium/lipid-binding domain, CaLB)"/>
    <property type="match status" value="1"/>
</dbReference>
<dbReference type="AlphaFoldDB" id="K0R023"/>
<keyword evidence="8" id="KW-0442">Lipid degradation</keyword>
<dbReference type="Pfam" id="PF00168">
    <property type="entry name" value="C2"/>
    <property type="match status" value="1"/>
</dbReference>
<evidence type="ECO:0000259" key="10">
    <source>
        <dbReference type="PROSITE" id="PS50004"/>
    </source>
</evidence>
<dbReference type="SMART" id="SM00239">
    <property type="entry name" value="C2"/>
    <property type="match status" value="1"/>
</dbReference>
<dbReference type="GO" id="GO:0005886">
    <property type="term" value="C:plasma membrane"/>
    <property type="evidence" value="ECO:0007669"/>
    <property type="project" value="TreeGrafter"/>
</dbReference>
<evidence type="ECO:0000256" key="5">
    <source>
        <dbReference type="ARBA" id="ARBA00022737"/>
    </source>
</evidence>
<keyword evidence="5" id="KW-0677">Repeat</keyword>
<keyword evidence="4" id="KW-0479">Metal-binding</keyword>
<organism evidence="12 13">
    <name type="scientific">Thalassiosira oceanica</name>
    <name type="common">Marine diatom</name>
    <dbReference type="NCBI Taxonomy" id="159749"/>
    <lineage>
        <taxon>Eukaryota</taxon>
        <taxon>Sar</taxon>
        <taxon>Stramenopiles</taxon>
        <taxon>Ochrophyta</taxon>
        <taxon>Bacillariophyta</taxon>
        <taxon>Coscinodiscophyceae</taxon>
        <taxon>Thalassiosirophycidae</taxon>
        <taxon>Thalassiosirales</taxon>
        <taxon>Thalassiosiraceae</taxon>
        <taxon>Thalassiosira</taxon>
    </lineage>
</organism>
<dbReference type="PROSITE" id="PS50004">
    <property type="entry name" value="C2"/>
    <property type="match status" value="1"/>
</dbReference>
<evidence type="ECO:0000256" key="7">
    <source>
        <dbReference type="ARBA" id="ARBA00022837"/>
    </source>
</evidence>
<dbReference type="Gene3D" id="2.60.40.150">
    <property type="entry name" value="C2 domain"/>
    <property type="match status" value="1"/>
</dbReference>
<keyword evidence="6" id="KW-0378">Hydrolase</keyword>
<dbReference type="CDD" id="cd00030">
    <property type="entry name" value="C2"/>
    <property type="match status" value="1"/>
</dbReference>
<dbReference type="InterPro" id="IPR001736">
    <property type="entry name" value="PLipase_D/transphosphatidylase"/>
</dbReference>
<evidence type="ECO:0000256" key="8">
    <source>
        <dbReference type="ARBA" id="ARBA00022963"/>
    </source>
</evidence>
<feature type="domain" description="PLD phosphodiesterase" evidence="11">
    <location>
        <begin position="347"/>
        <end position="383"/>
    </location>
</feature>
<dbReference type="Proteomes" id="UP000266841">
    <property type="component" value="Unassembled WGS sequence"/>
</dbReference>
<proteinExistence type="inferred from homology"/>
<evidence type="ECO:0000259" key="11">
    <source>
        <dbReference type="PROSITE" id="PS50035"/>
    </source>
</evidence>
<feature type="domain" description="PLD phosphodiesterase" evidence="11">
    <location>
        <begin position="703"/>
        <end position="730"/>
    </location>
</feature>
<evidence type="ECO:0000256" key="6">
    <source>
        <dbReference type="ARBA" id="ARBA00022801"/>
    </source>
</evidence>
<evidence type="ECO:0000256" key="3">
    <source>
        <dbReference type="ARBA" id="ARBA00012027"/>
    </source>
</evidence>
<name>K0R023_THAOC</name>
<evidence type="ECO:0000256" key="2">
    <source>
        <dbReference type="ARBA" id="ARBA00010683"/>
    </source>
</evidence>
<dbReference type="InterPro" id="IPR015679">
    <property type="entry name" value="PLipase_D_fam"/>
</dbReference>
<dbReference type="GO" id="GO:0009395">
    <property type="term" value="P:phospholipid catabolic process"/>
    <property type="evidence" value="ECO:0007669"/>
    <property type="project" value="TreeGrafter"/>
</dbReference>
<comment type="caution">
    <text evidence="12">The sequence shown here is derived from an EMBL/GenBank/DDBJ whole genome shotgun (WGS) entry which is preliminary data.</text>
</comment>
<evidence type="ECO:0000256" key="1">
    <source>
        <dbReference type="ARBA" id="ARBA00001913"/>
    </source>
</evidence>
<dbReference type="OMA" id="PNWGRGI"/>
<protein>
    <recommendedName>
        <fullName evidence="3">phospholipase D</fullName>
        <ecNumber evidence="3">3.1.4.4</ecNumber>
    </recommendedName>
</protein>
<accession>K0R023</accession>
<dbReference type="InterPro" id="IPR035892">
    <property type="entry name" value="C2_domain_sf"/>
</dbReference>
<dbReference type="Gene3D" id="3.30.870.10">
    <property type="entry name" value="Endonuclease Chain A"/>
    <property type="match status" value="2"/>
</dbReference>
<comment type="similarity">
    <text evidence="2">Belongs to the phospholipase D family. C2-PLD subfamily.</text>
</comment>
<dbReference type="EMBL" id="AGNL01048562">
    <property type="protein sequence ID" value="EJK45373.1"/>
    <property type="molecule type" value="Genomic_DNA"/>
</dbReference>
<dbReference type="PANTHER" id="PTHR18896">
    <property type="entry name" value="PHOSPHOLIPASE D"/>
    <property type="match status" value="1"/>
</dbReference>
<dbReference type="GO" id="GO:0046872">
    <property type="term" value="F:metal ion binding"/>
    <property type="evidence" value="ECO:0007669"/>
    <property type="project" value="UniProtKB-KW"/>
</dbReference>
<dbReference type="GO" id="GO:0004630">
    <property type="term" value="F:phospholipase D activity"/>
    <property type="evidence" value="ECO:0007669"/>
    <property type="project" value="UniProtKB-EC"/>
</dbReference>
<evidence type="ECO:0000256" key="4">
    <source>
        <dbReference type="ARBA" id="ARBA00022723"/>
    </source>
</evidence>
<dbReference type="Pfam" id="PF12357">
    <property type="entry name" value="PLD_C"/>
    <property type="match status" value="1"/>
</dbReference>
<dbReference type="Pfam" id="PF00614">
    <property type="entry name" value="PLDc"/>
    <property type="match status" value="1"/>
</dbReference>
<reference evidence="12 13" key="1">
    <citation type="journal article" date="2012" name="Genome Biol.">
        <title>Genome and low-iron response of an oceanic diatom adapted to chronic iron limitation.</title>
        <authorList>
            <person name="Lommer M."/>
            <person name="Specht M."/>
            <person name="Roy A.S."/>
            <person name="Kraemer L."/>
            <person name="Andreson R."/>
            <person name="Gutowska M.A."/>
            <person name="Wolf J."/>
            <person name="Bergner S.V."/>
            <person name="Schilhabel M.B."/>
            <person name="Klostermeier U.C."/>
            <person name="Beiko R.G."/>
            <person name="Rosenstiel P."/>
            <person name="Hippler M."/>
            <person name="Laroche J."/>
        </authorList>
    </citation>
    <scope>NUCLEOTIDE SEQUENCE [LARGE SCALE GENOMIC DNA]</scope>
    <source>
        <strain evidence="12 13">CCMP1005</strain>
    </source>
</reference>
<dbReference type="InterPro" id="IPR024632">
    <property type="entry name" value="PLipase_D_C"/>
</dbReference>